<evidence type="ECO:0000256" key="2">
    <source>
        <dbReference type="ARBA" id="ARBA00022475"/>
    </source>
</evidence>
<evidence type="ECO:0000256" key="6">
    <source>
        <dbReference type="ARBA" id="ARBA00023136"/>
    </source>
</evidence>
<evidence type="ECO:0000256" key="5">
    <source>
        <dbReference type="ARBA" id="ARBA00022989"/>
    </source>
</evidence>
<keyword evidence="10" id="KW-1185">Reference proteome</keyword>
<accession>A0A7X6DQZ1</accession>
<evidence type="ECO:0000313" key="10">
    <source>
        <dbReference type="Proteomes" id="UP000534783"/>
    </source>
</evidence>
<evidence type="ECO:0000313" key="9">
    <source>
        <dbReference type="EMBL" id="NKE71647.1"/>
    </source>
</evidence>
<dbReference type="PANTHER" id="PTHR43066">
    <property type="entry name" value="RHOMBOID-RELATED PROTEIN"/>
    <property type="match status" value="1"/>
</dbReference>
<keyword evidence="6 7" id="KW-0472">Membrane</keyword>
<evidence type="ECO:0000259" key="8">
    <source>
        <dbReference type="Pfam" id="PF01694"/>
    </source>
</evidence>
<keyword evidence="2" id="KW-1003">Cell membrane</keyword>
<dbReference type="FunFam" id="1.20.1540.10:FF:000027">
    <property type="entry name" value="Rhomboid family intramembrane serine protease"/>
    <property type="match status" value="1"/>
</dbReference>
<comment type="caution">
    <text evidence="9">The sequence shown here is derived from an EMBL/GenBank/DDBJ whole genome shotgun (WGS) entry which is preliminary data.</text>
</comment>
<dbReference type="SUPFAM" id="SSF144091">
    <property type="entry name" value="Rhomboid-like"/>
    <property type="match status" value="1"/>
</dbReference>
<evidence type="ECO:0000256" key="1">
    <source>
        <dbReference type="ARBA" id="ARBA00004141"/>
    </source>
</evidence>
<dbReference type="GO" id="GO:0006508">
    <property type="term" value="P:proteolysis"/>
    <property type="evidence" value="ECO:0007669"/>
    <property type="project" value="UniProtKB-KW"/>
</dbReference>
<protein>
    <submittedName>
        <fullName evidence="9">Rhomboid family intramembrane serine protease</fullName>
    </submittedName>
</protein>
<feature type="transmembrane region" description="Helical" evidence="7">
    <location>
        <begin position="158"/>
        <end position="182"/>
    </location>
</feature>
<name>A0A7X6DQZ1_9BACT</name>
<reference evidence="9 10" key="1">
    <citation type="journal article" date="2020" name="Nature">
        <title>Bacterial chemolithoautotrophy via manganese oxidation.</title>
        <authorList>
            <person name="Yu H."/>
            <person name="Leadbetter J.R."/>
        </authorList>
    </citation>
    <scope>NUCLEOTIDE SEQUENCE [LARGE SCALE GENOMIC DNA]</scope>
    <source>
        <strain evidence="9 10">Mn-1</strain>
    </source>
</reference>
<dbReference type="PANTHER" id="PTHR43066:SF26">
    <property type="entry name" value="RHOMBOID PROTEASE GLPG"/>
    <property type="match status" value="1"/>
</dbReference>
<dbReference type="InterPro" id="IPR035952">
    <property type="entry name" value="Rhomboid-like_sf"/>
</dbReference>
<proteinExistence type="predicted"/>
<dbReference type="GO" id="GO:0016020">
    <property type="term" value="C:membrane"/>
    <property type="evidence" value="ECO:0007669"/>
    <property type="project" value="UniProtKB-SubCell"/>
</dbReference>
<dbReference type="InterPro" id="IPR022764">
    <property type="entry name" value="Peptidase_S54_rhomboid_dom"/>
</dbReference>
<evidence type="ECO:0000256" key="7">
    <source>
        <dbReference type="SAM" id="Phobius"/>
    </source>
</evidence>
<dbReference type="GO" id="GO:0004252">
    <property type="term" value="F:serine-type endopeptidase activity"/>
    <property type="evidence" value="ECO:0007669"/>
    <property type="project" value="InterPro"/>
</dbReference>
<dbReference type="AlphaFoldDB" id="A0A7X6DQZ1"/>
<keyword evidence="9" id="KW-0378">Hydrolase</keyword>
<feature type="transmembrane region" description="Helical" evidence="7">
    <location>
        <begin position="108"/>
        <end position="125"/>
    </location>
</feature>
<feature type="domain" description="Peptidase S54 rhomboid" evidence="8">
    <location>
        <begin position="69"/>
        <end position="221"/>
    </location>
</feature>
<keyword evidence="4 7" id="KW-0812">Transmembrane</keyword>
<dbReference type="Gene3D" id="1.20.1540.10">
    <property type="entry name" value="Rhomboid-like"/>
    <property type="match status" value="1"/>
</dbReference>
<feature type="transmembrane region" description="Helical" evidence="7">
    <location>
        <begin position="131"/>
        <end position="151"/>
    </location>
</feature>
<gene>
    <name evidence="9" type="ORF">MNODULE_12940</name>
</gene>
<dbReference type="RefSeq" id="WP_168060476.1">
    <property type="nucleotide sequence ID" value="NZ_VTOW01000002.1"/>
</dbReference>
<keyword evidence="5 7" id="KW-1133">Transmembrane helix</keyword>
<organism evidence="9 10">
    <name type="scientific">Candidatus Manganitrophus noduliformans</name>
    <dbReference type="NCBI Taxonomy" id="2606439"/>
    <lineage>
        <taxon>Bacteria</taxon>
        <taxon>Pseudomonadati</taxon>
        <taxon>Nitrospirota</taxon>
        <taxon>Nitrospiria</taxon>
        <taxon>Candidatus Troglogloeales</taxon>
        <taxon>Candidatus Manganitrophaceae</taxon>
        <taxon>Candidatus Manganitrophus</taxon>
    </lineage>
</organism>
<keyword evidence="3" id="KW-0997">Cell inner membrane</keyword>
<feature type="transmembrane region" description="Helical" evidence="7">
    <location>
        <begin position="12"/>
        <end position="30"/>
    </location>
</feature>
<sequence length="245" mass="27186">MIPIRDTIPSRSAPVVTGSLIAVNTAVFFYELSLGPIGVEQLFYWFGLVPARYSYPEWALTVGLPPDDYLPFLTSMFLHGGWLHLIGNMWTLWIFGDNVEDRMGHARFLAFYLLTGLAAGLTHWLTNIDSIVPTVGASGAIAGVLGAYFILFPHARIIAIFPVFFFPFFFELPAGVYLLFWGLSQVFSGTLSTLAAADVGGVAWWAHVGGFVSGMLLYRLFILRPRDGPRRFEQDEVGIEGAWAR</sequence>
<evidence type="ECO:0000256" key="4">
    <source>
        <dbReference type="ARBA" id="ARBA00022692"/>
    </source>
</evidence>
<keyword evidence="9" id="KW-0645">Protease</keyword>
<dbReference type="Proteomes" id="UP000534783">
    <property type="component" value="Unassembled WGS sequence"/>
</dbReference>
<evidence type="ECO:0000256" key="3">
    <source>
        <dbReference type="ARBA" id="ARBA00022519"/>
    </source>
</evidence>
<feature type="transmembrane region" description="Helical" evidence="7">
    <location>
        <begin position="202"/>
        <end position="221"/>
    </location>
</feature>
<feature type="transmembrane region" description="Helical" evidence="7">
    <location>
        <begin position="76"/>
        <end position="96"/>
    </location>
</feature>
<comment type="subcellular location">
    <subcellularLocation>
        <location evidence="1">Membrane</location>
        <topology evidence="1">Multi-pass membrane protein</topology>
    </subcellularLocation>
</comment>
<dbReference type="Pfam" id="PF01694">
    <property type="entry name" value="Rhomboid"/>
    <property type="match status" value="1"/>
</dbReference>
<dbReference type="EMBL" id="VTOW01000002">
    <property type="protein sequence ID" value="NKE71647.1"/>
    <property type="molecule type" value="Genomic_DNA"/>
</dbReference>